<reference evidence="3" key="1">
    <citation type="submission" date="2019-04" db="EMBL/GenBank/DDBJ databases">
        <authorList>
            <consortium name="Science for Life Laboratories"/>
        </authorList>
    </citation>
    <scope>NUCLEOTIDE SEQUENCE</scope>
    <source>
        <strain evidence="3">MBLW1</strain>
    </source>
</reference>
<dbReference type="FunCoup" id="A0A6C2YPE6">
    <property type="interactions" value="366"/>
</dbReference>
<sequence>MNALFITGTDTGVGKTMVTVLLTQLLREQGVAVRTLKPVASGVDPNQPDGMAEDTRAIWDAQGRAIPPERITPWRFREPAAPPVAAEVEGRSLQLAELVSGVQAELSPNHCLIVEGVGGLLCPLTETETVADWISALNMPTLIVTRRGLGTLNHTLLTVEAAMRRGISVVGLIVNSDRPGDSLAERTAVREIQRRIPLPIWAELPYTEMGRLDSAQIPELEGQRLRQALKTVLESSTRNPI</sequence>
<comment type="subcellular location">
    <subcellularLocation>
        <location evidence="2">Cytoplasm</location>
    </subcellularLocation>
</comment>
<keyword evidence="2" id="KW-0479">Metal-binding</keyword>
<dbReference type="InterPro" id="IPR027417">
    <property type="entry name" value="P-loop_NTPase"/>
</dbReference>
<feature type="binding site" evidence="2">
    <location>
        <position position="54"/>
    </location>
    <ligand>
        <name>Mg(2+)</name>
        <dbReference type="ChEBI" id="CHEBI:18420"/>
    </ligand>
</feature>
<comment type="subunit">
    <text evidence="2">Homodimer.</text>
</comment>
<keyword evidence="2" id="KW-0963">Cytoplasm</keyword>
<dbReference type="GO" id="GO:0004141">
    <property type="term" value="F:dethiobiotin synthase activity"/>
    <property type="evidence" value="ECO:0007669"/>
    <property type="project" value="UniProtKB-UniRule"/>
</dbReference>
<dbReference type="PIRSF" id="PIRSF006755">
    <property type="entry name" value="DTB_synth"/>
    <property type="match status" value="1"/>
</dbReference>
<comment type="catalytic activity">
    <reaction evidence="2">
        <text>(7R,8S)-7,8-diammoniononanoate + CO2 + ATP = (4R,5S)-dethiobiotin + ADP + phosphate + 3 H(+)</text>
        <dbReference type="Rhea" id="RHEA:15805"/>
        <dbReference type="ChEBI" id="CHEBI:15378"/>
        <dbReference type="ChEBI" id="CHEBI:16526"/>
        <dbReference type="ChEBI" id="CHEBI:30616"/>
        <dbReference type="ChEBI" id="CHEBI:43474"/>
        <dbReference type="ChEBI" id="CHEBI:149469"/>
        <dbReference type="ChEBI" id="CHEBI:149473"/>
        <dbReference type="ChEBI" id="CHEBI:456216"/>
        <dbReference type="EC" id="6.3.3.3"/>
    </reaction>
</comment>
<dbReference type="GO" id="GO:0005829">
    <property type="term" value="C:cytosol"/>
    <property type="evidence" value="ECO:0007669"/>
    <property type="project" value="TreeGrafter"/>
</dbReference>
<dbReference type="Pfam" id="PF13500">
    <property type="entry name" value="AAA_26"/>
    <property type="match status" value="1"/>
</dbReference>
<feature type="binding site" evidence="2">
    <location>
        <begin position="175"/>
        <end position="176"/>
    </location>
    <ligand>
        <name>ATP</name>
        <dbReference type="ChEBI" id="CHEBI:30616"/>
    </ligand>
</feature>
<dbReference type="AlphaFoldDB" id="A0A6C2YPE6"/>
<dbReference type="PANTHER" id="PTHR43210:SF5">
    <property type="entry name" value="DETHIOBIOTIN SYNTHETASE"/>
    <property type="match status" value="1"/>
</dbReference>
<dbReference type="Gene3D" id="3.40.50.300">
    <property type="entry name" value="P-loop containing nucleotide triphosphate hydrolases"/>
    <property type="match status" value="1"/>
</dbReference>
<dbReference type="KEGG" id="tim:GMBLW1_06340"/>
<evidence type="ECO:0000313" key="4">
    <source>
        <dbReference type="Proteomes" id="UP000464378"/>
    </source>
</evidence>
<evidence type="ECO:0000256" key="2">
    <source>
        <dbReference type="HAMAP-Rule" id="MF_00336"/>
    </source>
</evidence>
<dbReference type="HAMAP" id="MF_00336">
    <property type="entry name" value="BioD"/>
    <property type="match status" value="1"/>
</dbReference>
<keyword evidence="4" id="KW-1185">Reference proteome</keyword>
<dbReference type="PANTHER" id="PTHR43210">
    <property type="entry name" value="DETHIOBIOTIN SYNTHETASE"/>
    <property type="match status" value="1"/>
</dbReference>
<accession>A0A6C2YPE6</accession>
<dbReference type="EC" id="6.3.3.3" evidence="2"/>
<dbReference type="InterPro" id="IPR004472">
    <property type="entry name" value="DTB_synth_BioD"/>
</dbReference>
<dbReference type="RefSeq" id="WP_162658406.1">
    <property type="nucleotide sequence ID" value="NZ_LR593887.1"/>
</dbReference>
<name>A0A6C2YPE6_9BACT</name>
<comment type="pathway">
    <text evidence="2">Cofactor biosynthesis; biotin biosynthesis; biotin from 7,8-diaminononanoate: step 1/2.</text>
</comment>
<feature type="binding site" evidence="2">
    <location>
        <position position="41"/>
    </location>
    <ligand>
        <name>substrate</name>
    </ligand>
</feature>
<comment type="function">
    <text evidence="2">Catalyzes a mechanistically unusual reaction, the ATP-dependent insertion of CO2 between the N7 and N8 nitrogen atoms of 7,8-diaminopelargonic acid (DAPA, also called 7,8-diammoniononanoate) to form a ureido ring.</text>
</comment>
<feature type="binding site" evidence="2">
    <location>
        <position position="16"/>
    </location>
    <ligand>
        <name>Mg(2+)</name>
        <dbReference type="ChEBI" id="CHEBI:18420"/>
    </ligand>
</feature>
<proteinExistence type="inferred from homology"/>
<evidence type="ECO:0000313" key="3">
    <source>
        <dbReference type="EMBL" id="VIP03326.1"/>
    </source>
</evidence>
<keyword evidence="1 2" id="KW-0093">Biotin biosynthesis</keyword>
<dbReference type="GO" id="GO:0005524">
    <property type="term" value="F:ATP binding"/>
    <property type="evidence" value="ECO:0007669"/>
    <property type="project" value="UniProtKB-UniRule"/>
</dbReference>
<dbReference type="EMBL" id="LR586016">
    <property type="protein sequence ID" value="VIP03326.1"/>
    <property type="molecule type" value="Genomic_DNA"/>
</dbReference>
<keyword evidence="2" id="KW-0436">Ligase</keyword>
<feature type="binding site" evidence="2">
    <location>
        <begin position="205"/>
        <end position="207"/>
    </location>
    <ligand>
        <name>ATP</name>
        <dbReference type="ChEBI" id="CHEBI:30616"/>
    </ligand>
</feature>
<evidence type="ECO:0000256" key="1">
    <source>
        <dbReference type="ARBA" id="ARBA00022756"/>
    </source>
</evidence>
<feature type="binding site" evidence="2">
    <location>
        <begin position="115"/>
        <end position="118"/>
    </location>
    <ligand>
        <name>ATP</name>
        <dbReference type="ChEBI" id="CHEBI:30616"/>
    </ligand>
</feature>
<dbReference type="CDD" id="cd03109">
    <property type="entry name" value="DTBS"/>
    <property type="match status" value="1"/>
</dbReference>
<dbReference type="InParanoid" id="A0A6C2YPE6"/>
<feature type="binding site" evidence="2">
    <location>
        <position position="115"/>
    </location>
    <ligand>
        <name>Mg(2+)</name>
        <dbReference type="ChEBI" id="CHEBI:18420"/>
    </ligand>
</feature>
<dbReference type="Proteomes" id="UP000464378">
    <property type="component" value="Chromosome"/>
</dbReference>
<dbReference type="UniPathway" id="UPA00078">
    <property type="reaction ID" value="UER00161"/>
</dbReference>
<dbReference type="EMBL" id="LR593887">
    <property type="protein sequence ID" value="VTS04023.1"/>
    <property type="molecule type" value="Genomic_DNA"/>
</dbReference>
<gene>
    <name evidence="2" type="primary">bioD</name>
    <name evidence="3" type="ORF">GMBLW1_06340</name>
</gene>
<organism evidence="3">
    <name type="scientific">Tuwongella immobilis</name>
    <dbReference type="NCBI Taxonomy" id="692036"/>
    <lineage>
        <taxon>Bacteria</taxon>
        <taxon>Pseudomonadati</taxon>
        <taxon>Planctomycetota</taxon>
        <taxon>Planctomycetia</taxon>
        <taxon>Gemmatales</taxon>
        <taxon>Gemmataceae</taxon>
        <taxon>Tuwongella</taxon>
    </lineage>
</organism>
<comment type="caution">
    <text evidence="2">Lacks conserved residue(s) required for the propagation of feature annotation.</text>
</comment>
<feature type="binding site" evidence="2">
    <location>
        <position position="54"/>
    </location>
    <ligand>
        <name>ATP</name>
        <dbReference type="ChEBI" id="CHEBI:30616"/>
    </ligand>
</feature>
<dbReference type="SUPFAM" id="SSF52540">
    <property type="entry name" value="P-loop containing nucleoside triphosphate hydrolases"/>
    <property type="match status" value="1"/>
</dbReference>
<keyword evidence="2" id="KW-0460">Magnesium</keyword>
<feature type="active site" evidence="2">
    <location>
        <position position="37"/>
    </location>
</feature>
<comment type="cofactor">
    <cofactor evidence="2">
        <name>Mg(2+)</name>
        <dbReference type="ChEBI" id="CHEBI:18420"/>
    </cofactor>
</comment>
<keyword evidence="2" id="KW-0067">ATP-binding</keyword>
<dbReference type="GO" id="GO:0000287">
    <property type="term" value="F:magnesium ion binding"/>
    <property type="evidence" value="ECO:0007669"/>
    <property type="project" value="UniProtKB-UniRule"/>
</dbReference>
<keyword evidence="2" id="KW-0547">Nucleotide-binding</keyword>
<protein>
    <recommendedName>
        <fullName evidence="2">ATP-dependent dethiobiotin synthetase BioD</fullName>
        <ecNumber evidence="2">6.3.3.3</ecNumber>
    </recommendedName>
    <alternativeName>
        <fullName evidence="2">DTB synthetase</fullName>
        <shortName evidence="2">DTBS</shortName>
    </alternativeName>
    <alternativeName>
        <fullName evidence="2">Dethiobiotin synthase</fullName>
    </alternativeName>
</protein>
<dbReference type="GO" id="GO:0009102">
    <property type="term" value="P:biotin biosynthetic process"/>
    <property type="evidence" value="ECO:0007669"/>
    <property type="project" value="UniProtKB-UniRule"/>
</dbReference>
<dbReference type="NCBIfam" id="TIGR00347">
    <property type="entry name" value="bioD"/>
    <property type="match status" value="1"/>
</dbReference>
<comment type="similarity">
    <text evidence="2">Belongs to the dethiobiotin synthetase family.</text>
</comment>